<dbReference type="GO" id="GO:0016787">
    <property type="term" value="F:hydrolase activity"/>
    <property type="evidence" value="ECO:0007669"/>
    <property type="project" value="UniProtKB-KW"/>
</dbReference>
<accession>A0A261FY22</accession>
<evidence type="ECO:0000256" key="1">
    <source>
        <dbReference type="ARBA" id="ARBA00006499"/>
    </source>
</evidence>
<dbReference type="InterPro" id="IPR003140">
    <property type="entry name" value="PLipase/COase/thioEstase"/>
</dbReference>
<feature type="domain" description="Phospholipase/carboxylesterase/thioesterase" evidence="3">
    <location>
        <begin position="13"/>
        <end position="207"/>
    </location>
</feature>
<dbReference type="InterPro" id="IPR029058">
    <property type="entry name" value="AB_hydrolase_fold"/>
</dbReference>
<reference evidence="4 5" key="1">
    <citation type="journal article" date="2017" name="BMC Genomics">
        <title>Comparative genomic and phylogenomic analyses of the Bifidobacteriaceae family.</title>
        <authorList>
            <person name="Lugli G.A."/>
            <person name="Milani C."/>
            <person name="Turroni F."/>
            <person name="Duranti S."/>
            <person name="Mancabelli L."/>
            <person name="Mangifesta M."/>
            <person name="Ferrario C."/>
            <person name="Modesto M."/>
            <person name="Mattarelli P."/>
            <person name="Jiri K."/>
            <person name="van Sinderen D."/>
            <person name="Ventura M."/>
        </authorList>
    </citation>
    <scope>NUCLEOTIDE SEQUENCE [LARGE SCALE GENOMIC DNA]</scope>
    <source>
        <strain evidence="4 5">DSM 100202</strain>
    </source>
</reference>
<dbReference type="PANTHER" id="PTHR10655:SF17">
    <property type="entry name" value="LYSOPHOSPHOLIPASE-LIKE PROTEIN 1"/>
    <property type="match status" value="1"/>
</dbReference>
<comment type="caution">
    <text evidence="4">The sequence shown here is derived from an EMBL/GenBank/DDBJ whole genome shotgun (WGS) entry which is preliminary data.</text>
</comment>
<evidence type="ECO:0000313" key="5">
    <source>
        <dbReference type="Proteomes" id="UP000216074"/>
    </source>
</evidence>
<dbReference type="AlphaFoldDB" id="A0A261FY22"/>
<keyword evidence="2" id="KW-0378">Hydrolase</keyword>
<sequence>MVMDITHAITSFTADSHEPVFLLLHGWGSNEHDLPSLLAYCAQGADYASLRAPIAYGMGYTWFGTWDYDGVPTGKSLDDQALAAGEAIDRWVGNSIAVDRPVVVMGFSQGGLLAGQMLRINPKRYAAAVSFSGFLAHGALPGDNELAQQRPPMFYGHGSADDIFPEQEVQDMISFYAAHTTLTHKVYPGMTHSICMDELKDVSTFLTDNGFVKPHIW</sequence>
<dbReference type="SUPFAM" id="SSF53474">
    <property type="entry name" value="alpha/beta-Hydrolases"/>
    <property type="match status" value="1"/>
</dbReference>
<dbReference type="PANTHER" id="PTHR10655">
    <property type="entry name" value="LYSOPHOSPHOLIPASE-RELATED"/>
    <property type="match status" value="1"/>
</dbReference>
<dbReference type="Proteomes" id="UP000216074">
    <property type="component" value="Unassembled WGS sequence"/>
</dbReference>
<proteinExistence type="inferred from homology"/>
<evidence type="ECO:0000259" key="3">
    <source>
        <dbReference type="Pfam" id="PF02230"/>
    </source>
</evidence>
<evidence type="ECO:0000313" key="4">
    <source>
        <dbReference type="EMBL" id="OZG64081.1"/>
    </source>
</evidence>
<organism evidence="4 5">
    <name type="scientific">Bifidobacterium hapali</name>
    <dbReference type="NCBI Taxonomy" id="1630172"/>
    <lineage>
        <taxon>Bacteria</taxon>
        <taxon>Bacillati</taxon>
        <taxon>Actinomycetota</taxon>
        <taxon>Actinomycetes</taxon>
        <taxon>Bifidobacteriales</taxon>
        <taxon>Bifidobacteriaceae</taxon>
        <taxon>Bifidobacterium</taxon>
    </lineage>
</organism>
<dbReference type="EMBL" id="MWWY01000025">
    <property type="protein sequence ID" value="OZG64081.1"/>
    <property type="molecule type" value="Genomic_DNA"/>
</dbReference>
<protein>
    <submittedName>
        <fullName evidence="4">Phospholipase</fullName>
    </submittedName>
</protein>
<name>A0A261FY22_9BIFI</name>
<evidence type="ECO:0000256" key="2">
    <source>
        <dbReference type="ARBA" id="ARBA00022801"/>
    </source>
</evidence>
<dbReference type="Pfam" id="PF02230">
    <property type="entry name" value="Abhydrolase_2"/>
    <property type="match status" value="1"/>
</dbReference>
<comment type="similarity">
    <text evidence="1">Belongs to the AB hydrolase superfamily. AB hydrolase 2 family.</text>
</comment>
<keyword evidence="5" id="KW-1185">Reference proteome</keyword>
<dbReference type="InterPro" id="IPR050565">
    <property type="entry name" value="LYPA1-2/EST-like"/>
</dbReference>
<gene>
    <name evidence="4" type="ORF">BHAP_1248</name>
</gene>
<dbReference type="Gene3D" id="3.40.50.1820">
    <property type="entry name" value="alpha/beta hydrolase"/>
    <property type="match status" value="1"/>
</dbReference>